<protein>
    <submittedName>
        <fullName evidence="2">Uncharacterized protein</fullName>
    </submittedName>
</protein>
<feature type="compositionally biased region" description="Basic and acidic residues" evidence="1">
    <location>
        <begin position="1"/>
        <end position="10"/>
    </location>
</feature>
<feature type="region of interest" description="Disordered" evidence="1">
    <location>
        <begin position="1"/>
        <end position="84"/>
    </location>
</feature>
<dbReference type="AlphaFoldDB" id="A0A0A8Z4V1"/>
<dbReference type="EMBL" id="GBRH01265192">
    <property type="protein sequence ID" value="JAD32703.1"/>
    <property type="molecule type" value="Transcribed_RNA"/>
</dbReference>
<reference evidence="2" key="1">
    <citation type="submission" date="2014-09" db="EMBL/GenBank/DDBJ databases">
        <authorList>
            <person name="Magalhaes I.L.F."/>
            <person name="Oliveira U."/>
            <person name="Santos F.R."/>
            <person name="Vidigal T.H.D.A."/>
            <person name="Brescovit A.D."/>
            <person name="Santos A.J."/>
        </authorList>
    </citation>
    <scope>NUCLEOTIDE SEQUENCE</scope>
    <source>
        <tissue evidence="2">Shoot tissue taken approximately 20 cm above the soil surface</tissue>
    </source>
</reference>
<evidence type="ECO:0000256" key="1">
    <source>
        <dbReference type="SAM" id="MobiDB-lite"/>
    </source>
</evidence>
<name>A0A0A8Z4V1_ARUDO</name>
<sequence length="84" mass="9182">MHNNSCEKTRMPLASSAHCPPPAGTCSPEILRRSGSGSRRRWEVDKTRGTRVSVTSPCLHRRRRPRPPPRQPAPPSSSPSTASA</sequence>
<feature type="compositionally biased region" description="Pro residues" evidence="1">
    <location>
        <begin position="68"/>
        <end position="77"/>
    </location>
</feature>
<accession>A0A0A8Z4V1</accession>
<organism evidence="2">
    <name type="scientific">Arundo donax</name>
    <name type="common">Giant reed</name>
    <name type="synonym">Donax arundinaceus</name>
    <dbReference type="NCBI Taxonomy" id="35708"/>
    <lineage>
        <taxon>Eukaryota</taxon>
        <taxon>Viridiplantae</taxon>
        <taxon>Streptophyta</taxon>
        <taxon>Embryophyta</taxon>
        <taxon>Tracheophyta</taxon>
        <taxon>Spermatophyta</taxon>
        <taxon>Magnoliopsida</taxon>
        <taxon>Liliopsida</taxon>
        <taxon>Poales</taxon>
        <taxon>Poaceae</taxon>
        <taxon>PACMAD clade</taxon>
        <taxon>Arundinoideae</taxon>
        <taxon>Arundineae</taxon>
        <taxon>Arundo</taxon>
    </lineage>
</organism>
<reference evidence="2" key="2">
    <citation type="journal article" date="2015" name="Data Brief">
        <title>Shoot transcriptome of the giant reed, Arundo donax.</title>
        <authorList>
            <person name="Barrero R.A."/>
            <person name="Guerrero F.D."/>
            <person name="Moolhuijzen P."/>
            <person name="Goolsby J.A."/>
            <person name="Tidwell J."/>
            <person name="Bellgard S.E."/>
            <person name="Bellgard M.I."/>
        </authorList>
    </citation>
    <scope>NUCLEOTIDE SEQUENCE</scope>
    <source>
        <tissue evidence="2">Shoot tissue taken approximately 20 cm above the soil surface</tissue>
    </source>
</reference>
<evidence type="ECO:0000313" key="2">
    <source>
        <dbReference type="EMBL" id="JAD32703.1"/>
    </source>
</evidence>
<proteinExistence type="predicted"/>